<reference evidence="10" key="1">
    <citation type="submission" date="2020-03" db="EMBL/GenBank/DDBJ databases">
        <title>Studies in the Genomics of Life Span.</title>
        <authorList>
            <person name="Glass D."/>
        </authorList>
    </citation>
    <scope>NUCLEOTIDE SEQUENCE</scope>
    <source>
        <strain evidence="10">SUZIE</strain>
        <tissue evidence="10">Muscle</tissue>
    </source>
</reference>
<evidence type="ECO:0000256" key="7">
    <source>
        <dbReference type="ARBA" id="ARBA00047899"/>
    </source>
</evidence>
<dbReference type="EC" id="2.7.11.1" evidence="1"/>
<evidence type="ECO:0000256" key="5">
    <source>
        <dbReference type="ARBA" id="ARBA00022777"/>
    </source>
</evidence>
<keyword evidence="2" id="KW-0723">Serine/threonine-protein kinase</keyword>
<dbReference type="InterPro" id="IPR011009">
    <property type="entry name" value="Kinase-like_dom_sf"/>
</dbReference>
<keyword evidence="4" id="KW-0547">Nucleotide-binding</keyword>
<evidence type="ECO:0000256" key="2">
    <source>
        <dbReference type="ARBA" id="ARBA00022527"/>
    </source>
</evidence>
<dbReference type="Proteomes" id="UP001166674">
    <property type="component" value="Unassembled WGS sequence"/>
</dbReference>
<evidence type="ECO:0000256" key="1">
    <source>
        <dbReference type="ARBA" id="ARBA00012513"/>
    </source>
</evidence>
<dbReference type="SMART" id="SM00220">
    <property type="entry name" value="S_TKc"/>
    <property type="match status" value="1"/>
</dbReference>
<comment type="catalytic activity">
    <reaction evidence="8">
        <text>L-seryl-[protein] + ATP = O-phospho-L-seryl-[protein] + ADP + H(+)</text>
        <dbReference type="Rhea" id="RHEA:17989"/>
        <dbReference type="Rhea" id="RHEA-COMP:9863"/>
        <dbReference type="Rhea" id="RHEA-COMP:11604"/>
        <dbReference type="ChEBI" id="CHEBI:15378"/>
        <dbReference type="ChEBI" id="CHEBI:29999"/>
        <dbReference type="ChEBI" id="CHEBI:30616"/>
        <dbReference type="ChEBI" id="CHEBI:83421"/>
        <dbReference type="ChEBI" id="CHEBI:456216"/>
        <dbReference type="EC" id="2.7.11.1"/>
    </reaction>
</comment>
<dbReference type="GO" id="GO:0005524">
    <property type="term" value="F:ATP binding"/>
    <property type="evidence" value="ECO:0007669"/>
    <property type="project" value="UniProtKB-KW"/>
</dbReference>
<dbReference type="PROSITE" id="PS50011">
    <property type="entry name" value="PROTEIN_KINASE_DOM"/>
    <property type="match status" value="1"/>
</dbReference>
<dbReference type="InterPro" id="IPR000719">
    <property type="entry name" value="Prot_kinase_dom"/>
</dbReference>
<evidence type="ECO:0000256" key="6">
    <source>
        <dbReference type="ARBA" id="ARBA00022840"/>
    </source>
</evidence>
<dbReference type="PANTHER" id="PTHR24346:SF30">
    <property type="entry name" value="MATERNAL EMBRYONIC LEUCINE ZIPPER KINASE"/>
    <property type="match status" value="1"/>
</dbReference>
<dbReference type="GO" id="GO:0005737">
    <property type="term" value="C:cytoplasm"/>
    <property type="evidence" value="ECO:0007669"/>
    <property type="project" value="TreeGrafter"/>
</dbReference>
<dbReference type="Gene3D" id="1.10.510.10">
    <property type="entry name" value="Transferase(Phosphotransferase) domain 1"/>
    <property type="match status" value="1"/>
</dbReference>
<accession>A0AA41T6V8</accession>
<keyword evidence="6" id="KW-0067">ATP-binding</keyword>
<dbReference type="EMBL" id="JAATJV010404300">
    <property type="protein sequence ID" value="MBZ3886020.1"/>
    <property type="molecule type" value="Genomic_DNA"/>
</dbReference>
<evidence type="ECO:0000313" key="10">
    <source>
        <dbReference type="EMBL" id="MBZ3886020.1"/>
    </source>
</evidence>
<feature type="domain" description="Protein kinase" evidence="9">
    <location>
        <begin position="1"/>
        <end position="139"/>
    </location>
</feature>
<organism evidence="10 11">
    <name type="scientific">Sciurus carolinensis</name>
    <name type="common">Eastern gray squirrel</name>
    <dbReference type="NCBI Taxonomy" id="30640"/>
    <lineage>
        <taxon>Eukaryota</taxon>
        <taxon>Metazoa</taxon>
        <taxon>Chordata</taxon>
        <taxon>Craniata</taxon>
        <taxon>Vertebrata</taxon>
        <taxon>Euteleostomi</taxon>
        <taxon>Mammalia</taxon>
        <taxon>Eutheria</taxon>
        <taxon>Euarchontoglires</taxon>
        <taxon>Glires</taxon>
        <taxon>Rodentia</taxon>
        <taxon>Sciuromorpha</taxon>
        <taxon>Sciuridae</taxon>
        <taxon>Sciurinae</taxon>
        <taxon>Sciurini</taxon>
        <taxon>Sciurus</taxon>
    </lineage>
</organism>
<dbReference type="SUPFAM" id="SSF56112">
    <property type="entry name" value="Protein kinase-like (PK-like)"/>
    <property type="match status" value="1"/>
</dbReference>
<dbReference type="GO" id="GO:0004674">
    <property type="term" value="F:protein serine/threonine kinase activity"/>
    <property type="evidence" value="ECO:0007669"/>
    <property type="project" value="UniProtKB-KW"/>
</dbReference>
<dbReference type="PROSITE" id="PS00108">
    <property type="entry name" value="PROTEIN_KINASE_ST"/>
    <property type="match status" value="1"/>
</dbReference>
<evidence type="ECO:0000259" key="9">
    <source>
        <dbReference type="PROSITE" id="PS50011"/>
    </source>
</evidence>
<protein>
    <recommendedName>
        <fullName evidence="1">non-specific serine/threonine protein kinase</fullName>
        <ecNumber evidence="1">2.7.11.1</ecNumber>
    </recommendedName>
</protein>
<keyword evidence="11" id="KW-1185">Reference proteome</keyword>
<sequence length="139" mass="15241">MCSESSQSSVALQGQSSCCEATLTDHYTVMQGIREGGFAQVKLACHLHTGTEVEVSHGKGVVHFDLKSENVMVDASNNIKLINFGLSTRFTTGKKLKRFSGTVPYLAPEVIHGKEYEGPPADVWSLRVILCYAHREMPI</sequence>
<evidence type="ECO:0000256" key="8">
    <source>
        <dbReference type="ARBA" id="ARBA00048679"/>
    </source>
</evidence>
<keyword evidence="3" id="KW-0808">Transferase</keyword>
<name>A0AA41T6V8_SCICA</name>
<dbReference type="Pfam" id="PF00069">
    <property type="entry name" value="Pkinase"/>
    <property type="match status" value="1"/>
</dbReference>
<dbReference type="PANTHER" id="PTHR24346">
    <property type="entry name" value="MAP/MICROTUBULE AFFINITY-REGULATING KINASE"/>
    <property type="match status" value="1"/>
</dbReference>
<comment type="catalytic activity">
    <reaction evidence="7">
        <text>L-threonyl-[protein] + ATP = O-phospho-L-threonyl-[protein] + ADP + H(+)</text>
        <dbReference type="Rhea" id="RHEA:46608"/>
        <dbReference type="Rhea" id="RHEA-COMP:11060"/>
        <dbReference type="Rhea" id="RHEA-COMP:11605"/>
        <dbReference type="ChEBI" id="CHEBI:15378"/>
        <dbReference type="ChEBI" id="CHEBI:30013"/>
        <dbReference type="ChEBI" id="CHEBI:30616"/>
        <dbReference type="ChEBI" id="CHEBI:61977"/>
        <dbReference type="ChEBI" id="CHEBI:456216"/>
        <dbReference type="EC" id="2.7.11.1"/>
    </reaction>
</comment>
<evidence type="ECO:0000256" key="4">
    <source>
        <dbReference type="ARBA" id="ARBA00022741"/>
    </source>
</evidence>
<comment type="caution">
    <text evidence="10">The sequence shown here is derived from an EMBL/GenBank/DDBJ whole genome shotgun (WGS) entry which is preliminary data.</text>
</comment>
<keyword evidence="5 10" id="KW-0418">Kinase</keyword>
<gene>
    <name evidence="10" type="ORF">SUZIE_185670</name>
</gene>
<evidence type="ECO:0000256" key="3">
    <source>
        <dbReference type="ARBA" id="ARBA00022679"/>
    </source>
</evidence>
<proteinExistence type="predicted"/>
<dbReference type="GO" id="GO:0035556">
    <property type="term" value="P:intracellular signal transduction"/>
    <property type="evidence" value="ECO:0007669"/>
    <property type="project" value="TreeGrafter"/>
</dbReference>
<evidence type="ECO:0000313" key="11">
    <source>
        <dbReference type="Proteomes" id="UP001166674"/>
    </source>
</evidence>
<dbReference type="AlphaFoldDB" id="A0AA41T6V8"/>
<dbReference type="InterPro" id="IPR008271">
    <property type="entry name" value="Ser/Thr_kinase_AS"/>
</dbReference>